<keyword evidence="2" id="KW-0963">Cytoplasm</keyword>
<dbReference type="PANTHER" id="PTHR45783">
    <property type="entry name" value="KINESIN LIGHT CHAIN"/>
    <property type="match status" value="1"/>
</dbReference>
<dbReference type="EMBL" id="JAUKUD010000001">
    <property type="protein sequence ID" value="KAK0752902.1"/>
    <property type="molecule type" value="Genomic_DNA"/>
</dbReference>
<dbReference type="SUPFAM" id="SSF48452">
    <property type="entry name" value="TPR-like"/>
    <property type="match status" value="1"/>
</dbReference>
<keyword evidence="4" id="KW-0802">TPR repeat</keyword>
<feature type="non-terminal residue" evidence="5">
    <location>
        <position position="1"/>
    </location>
</feature>
<dbReference type="InterPro" id="IPR011990">
    <property type="entry name" value="TPR-like_helical_dom_sf"/>
</dbReference>
<keyword evidence="6" id="KW-1185">Reference proteome</keyword>
<comment type="caution">
    <text evidence="5">The sequence shown here is derived from an EMBL/GenBank/DDBJ whole genome shotgun (WGS) entry which is preliminary data.</text>
</comment>
<dbReference type="GO" id="GO:0007018">
    <property type="term" value="P:microtubule-based movement"/>
    <property type="evidence" value="ECO:0007669"/>
    <property type="project" value="TreeGrafter"/>
</dbReference>
<feature type="non-terminal residue" evidence="5">
    <location>
        <position position="62"/>
    </location>
</feature>
<evidence type="ECO:0000313" key="5">
    <source>
        <dbReference type="EMBL" id="KAK0752902.1"/>
    </source>
</evidence>
<reference evidence="5" key="1">
    <citation type="submission" date="2023-06" db="EMBL/GenBank/DDBJ databases">
        <title>Genome-scale phylogeny and comparative genomics of the fungal order Sordariales.</title>
        <authorList>
            <consortium name="Lawrence Berkeley National Laboratory"/>
            <person name="Hensen N."/>
            <person name="Bonometti L."/>
            <person name="Westerberg I."/>
            <person name="Brannstrom I.O."/>
            <person name="Guillou S."/>
            <person name="Cros-Aarteil S."/>
            <person name="Calhoun S."/>
            <person name="Haridas S."/>
            <person name="Kuo A."/>
            <person name="Mondo S."/>
            <person name="Pangilinan J."/>
            <person name="Riley R."/>
            <person name="LaButti K."/>
            <person name="Andreopoulos B."/>
            <person name="Lipzen A."/>
            <person name="Chen C."/>
            <person name="Yanf M."/>
            <person name="Daum C."/>
            <person name="Ng V."/>
            <person name="Clum A."/>
            <person name="Steindorff A."/>
            <person name="Ohm R."/>
            <person name="Martin F."/>
            <person name="Silar P."/>
            <person name="Natvig D."/>
            <person name="Lalanne C."/>
            <person name="Gautier V."/>
            <person name="Ament-velasquez S.L."/>
            <person name="Kruys A."/>
            <person name="Hutchinson M.I."/>
            <person name="Powell A.J."/>
            <person name="Barry K."/>
            <person name="Miller A.N."/>
            <person name="Grigoriev I.V."/>
            <person name="Debuchy R."/>
            <person name="Gladieux P."/>
            <person name="Thoren M.H."/>
            <person name="Johannesson H."/>
        </authorList>
    </citation>
    <scope>NUCLEOTIDE SEQUENCE</scope>
    <source>
        <strain evidence="5">SMH3187-1</strain>
    </source>
</reference>
<dbReference type="Pfam" id="PF13424">
    <property type="entry name" value="TPR_12"/>
    <property type="match status" value="1"/>
</dbReference>
<dbReference type="GO" id="GO:0005737">
    <property type="term" value="C:cytoplasm"/>
    <property type="evidence" value="ECO:0007669"/>
    <property type="project" value="UniProtKB-SubCell"/>
</dbReference>
<evidence type="ECO:0000256" key="4">
    <source>
        <dbReference type="ARBA" id="ARBA00022803"/>
    </source>
</evidence>
<dbReference type="PANTHER" id="PTHR45783:SF3">
    <property type="entry name" value="KINESIN LIGHT CHAIN"/>
    <property type="match status" value="1"/>
</dbReference>
<proteinExistence type="predicted"/>
<protein>
    <submittedName>
        <fullName evidence="5">Tetratricopeptide repeat-domain-containing protein</fullName>
    </submittedName>
</protein>
<evidence type="ECO:0000313" key="6">
    <source>
        <dbReference type="Proteomes" id="UP001172155"/>
    </source>
</evidence>
<evidence type="ECO:0000256" key="2">
    <source>
        <dbReference type="ARBA" id="ARBA00022490"/>
    </source>
</evidence>
<keyword evidence="3" id="KW-0677">Repeat</keyword>
<gene>
    <name evidence="5" type="ORF">B0T18DRAFT_308392</name>
</gene>
<dbReference type="PROSITE" id="PS50293">
    <property type="entry name" value="TPR_REGION"/>
    <property type="match status" value="1"/>
</dbReference>
<dbReference type="Gene3D" id="1.25.40.10">
    <property type="entry name" value="Tetratricopeptide repeat domain"/>
    <property type="match status" value="1"/>
</dbReference>
<dbReference type="AlphaFoldDB" id="A0AA40F8D2"/>
<accession>A0AA40F8D2</accession>
<dbReference type="Proteomes" id="UP001172155">
    <property type="component" value="Unassembled WGS sequence"/>
</dbReference>
<sequence>FRNLGKYKEAEQIHRQALQLKEKVLGKEDPDTITSMSNLALVLDNQGKYEEAEQIDRQALQL</sequence>
<dbReference type="GO" id="GO:0019894">
    <property type="term" value="F:kinesin binding"/>
    <property type="evidence" value="ECO:0007669"/>
    <property type="project" value="TreeGrafter"/>
</dbReference>
<organism evidence="5 6">
    <name type="scientific">Schizothecium vesticola</name>
    <dbReference type="NCBI Taxonomy" id="314040"/>
    <lineage>
        <taxon>Eukaryota</taxon>
        <taxon>Fungi</taxon>
        <taxon>Dikarya</taxon>
        <taxon>Ascomycota</taxon>
        <taxon>Pezizomycotina</taxon>
        <taxon>Sordariomycetes</taxon>
        <taxon>Sordariomycetidae</taxon>
        <taxon>Sordariales</taxon>
        <taxon>Schizotheciaceae</taxon>
        <taxon>Schizothecium</taxon>
    </lineage>
</organism>
<dbReference type="GO" id="GO:0005871">
    <property type="term" value="C:kinesin complex"/>
    <property type="evidence" value="ECO:0007669"/>
    <property type="project" value="InterPro"/>
</dbReference>
<dbReference type="InterPro" id="IPR002151">
    <property type="entry name" value="Kinesin_light"/>
</dbReference>
<comment type="subcellular location">
    <subcellularLocation>
        <location evidence="1">Cytoplasm</location>
    </subcellularLocation>
</comment>
<name>A0AA40F8D2_9PEZI</name>
<evidence type="ECO:0000256" key="3">
    <source>
        <dbReference type="ARBA" id="ARBA00022737"/>
    </source>
</evidence>
<evidence type="ECO:0000256" key="1">
    <source>
        <dbReference type="ARBA" id="ARBA00004496"/>
    </source>
</evidence>